<sequence length="102" mass="10817">MGNTSFPLLIIGNTADPVTPIAGAIKTSSSFPGSVVLTQDSLGHTSFAAPSNCTLAYVQQYFQNGKLPSPGVICPVTVPLFPGPVEETVKPREVVDQLFERR</sequence>
<dbReference type="Pfam" id="PF08386">
    <property type="entry name" value="Abhydrolase_4"/>
    <property type="match status" value="1"/>
</dbReference>
<name>A0A9P5ZGD2_9AGAR</name>
<dbReference type="InterPro" id="IPR029058">
    <property type="entry name" value="AB_hydrolase_fold"/>
</dbReference>
<dbReference type="EMBL" id="MU155133">
    <property type="protein sequence ID" value="KAF9485924.1"/>
    <property type="molecule type" value="Genomic_DNA"/>
</dbReference>
<protein>
    <recommendedName>
        <fullName evidence="1">Peptidase S33 tripeptidyl aminopeptidase-like C-terminal domain-containing protein</fullName>
    </recommendedName>
</protein>
<gene>
    <name evidence="2" type="ORF">BDN70DRAFT_467372</name>
</gene>
<evidence type="ECO:0000313" key="3">
    <source>
        <dbReference type="Proteomes" id="UP000807469"/>
    </source>
</evidence>
<comment type="caution">
    <text evidence="2">The sequence shown here is derived from an EMBL/GenBank/DDBJ whole genome shotgun (WGS) entry which is preliminary data.</text>
</comment>
<dbReference type="InterPro" id="IPR013595">
    <property type="entry name" value="Pept_S33_TAP-like_C"/>
</dbReference>
<keyword evidence="3" id="KW-1185">Reference proteome</keyword>
<reference evidence="2" key="1">
    <citation type="submission" date="2020-11" db="EMBL/GenBank/DDBJ databases">
        <authorList>
            <consortium name="DOE Joint Genome Institute"/>
            <person name="Ahrendt S."/>
            <person name="Riley R."/>
            <person name="Andreopoulos W."/>
            <person name="Labutti K."/>
            <person name="Pangilinan J."/>
            <person name="Ruiz-Duenas F.J."/>
            <person name="Barrasa J.M."/>
            <person name="Sanchez-Garcia M."/>
            <person name="Camarero S."/>
            <person name="Miyauchi S."/>
            <person name="Serrano A."/>
            <person name="Linde D."/>
            <person name="Babiker R."/>
            <person name="Drula E."/>
            <person name="Ayuso-Fernandez I."/>
            <person name="Pacheco R."/>
            <person name="Padilla G."/>
            <person name="Ferreira P."/>
            <person name="Barriuso J."/>
            <person name="Kellner H."/>
            <person name="Castanera R."/>
            <person name="Alfaro M."/>
            <person name="Ramirez L."/>
            <person name="Pisabarro A.G."/>
            <person name="Kuo A."/>
            <person name="Tritt A."/>
            <person name="Lipzen A."/>
            <person name="He G."/>
            <person name="Yan M."/>
            <person name="Ng V."/>
            <person name="Cullen D."/>
            <person name="Martin F."/>
            <person name="Rosso M.-N."/>
            <person name="Henrissat B."/>
            <person name="Hibbett D."/>
            <person name="Martinez A.T."/>
            <person name="Grigoriev I.V."/>
        </authorList>
    </citation>
    <scope>NUCLEOTIDE SEQUENCE</scope>
    <source>
        <strain evidence="2">CIRM-BRFM 674</strain>
    </source>
</reference>
<organism evidence="2 3">
    <name type="scientific">Pholiota conissans</name>
    <dbReference type="NCBI Taxonomy" id="109636"/>
    <lineage>
        <taxon>Eukaryota</taxon>
        <taxon>Fungi</taxon>
        <taxon>Dikarya</taxon>
        <taxon>Basidiomycota</taxon>
        <taxon>Agaricomycotina</taxon>
        <taxon>Agaricomycetes</taxon>
        <taxon>Agaricomycetidae</taxon>
        <taxon>Agaricales</taxon>
        <taxon>Agaricineae</taxon>
        <taxon>Strophariaceae</taxon>
        <taxon>Pholiota</taxon>
    </lineage>
</organism>
<accession>A0A9P5ZGD2</accession>
<dbReference type="AlphaFoldDB" id="A0A9P5ZGD2"/>
<proteinExistence type="predicted"/>
<dbReference type="Proteomes" id="UP000807469">
    <property type="component" value="Unassembled WGS sequence"/>
</dbReference>
<evidence type="ECO:0000259" key="1">
    <source>
        <dbReference type="Pfam" id="PF08386"/>
    </source>
</evidence>
<feature type="domain" description="Peptidase S33 tripeptidyl aminopeptidase-like C-terminal" evidence="1">
    <location>
        <begin position="5"/>
        <end position="74"/>
    </location>
</feature>
<dbReference type="OrthoDB" id="425534at2759"/>
<dbReference type="SUPFAM" id="SSF53474">
    <property type="entry name" value="alpha/beta-Hydrolases"/>
    <property type="match status" value="1"/>
</dbReference>
<evidence type="ECO:0000313" key="2">
    <source>
        <dbReference type="EMBL" id="KAF9485924.1"/>
    </source>
</evidence>